<name>A0A368VJH5_9BACL</name>
<keyword evidence="4" id="KW-1185">Reference proteome</keyword>
<evidence type="ECO:0000259" key="2">
    <source>
        <dbReference type="PROSITE" id="PS50943"/>
    </source>
</evidence>
<dbReference type="PANTHER" id="PTHR46558:SF11">
    <property type="entry name" value="HTH-TYPE TRANSCRIPTIONAL REGULATOR XRE"/>
    <property type="match status" value="1"/>
</dbReference>
<evidence type="ECO:0000313" key="3">
    <source>
        <dbReference type="EMBL" id="RCW40906.1"/>
    </source>
</evidence>
<dbReference type="EMBL" id="QPJD01000028">
    <property type="protein sequence ID" value="RCW40906.1"/>
    <property type="molecule type" value="Genomic_DNA"/>
</dbReference>
<dbReference type="PROSITE" id="PS50943">
    <property type="entry name" value="HTH_CROC1"/>
    <property type="match status" value="1"/>
</dbReference>
<sequence length="51" mass="5858">MHMDASNIGDRINHLRRNKNMTQEQLGLVLNVSPQAVSKWEKETRSPISLL</sequence>
<dbReference type="CDD" id="cd00093">
    <property type="entry name" value="HTH_XRE"/>
    <property type="match status" value="1"/>
</dbReference>
<organism evidence="3 4">
    <name type="scientific">Paenibacillus prosopidis</name>
    <dbReference type="NCBI Taxonomy" id="630520"/>
    <lineage>
        <taxon>Bacteria</taxon>
        <taxon>Bacillati</taxon>
        <taxon>Bacillota</taxon>
        <taxon>Bacilli</taxon>
        <taxon>Bacillales</taxon>
        <taxon>Paenibacillaceae</taxon>
        <taxon>Paenibacillus</taxon>
    </lineage>
</organism>
<dbReference type="InterPro" id="IPR001387">
    <property type="entry name" value="Cro/C1-type_HTH"/>
</dbReference>
<comment type="caution">
    <text evidence="3">The sequence shown here is derived from an EMBL/GenBank/DDBJ whole genome shotgun (WGS) entry which is preliminary data.</text>
</comment>
<dbReference type="Gene3D" id="1.10.260.40">
    <property type="entry name" value="lambda repressor-like DNA-binding domains"/>
    <property type="match status" value="1"/>
</dbReference>
<dbReference type="GO" id="GO:0003677">
    <property type="term" value="F:DNA binding"/>
    <property type="evidence" value="ECO:0007669"/>
    <property type="project" value="UniProtKB-KW"/>
</dbReference>
<keyword evidence="1" id="KW-0238">DNA-binding</keyword>
<gene>
    <name evidence="3" type="ORF">DFP97_12828</name>
</gene>
<evidence type="ECO:0000313" key="4">
    <source>
        <dbReference type="Proteomes" id="UP000252415"/>
    </source>
</evidence>
<dbReference type="SUPFAM" id="SSF47413">
    <property type="entry name" value="lambda repressor-like DNA-binding domains"/>
    <property type="match status" value="1"/>
</dbReference>
<evidence type="ECO:0000256" key="1">
    <source>
        <dbReference type="ARBA" id="ARBA00023125"/>
    </source>
</evidence>
<dbReference type="PANTHER" id="PTHR46558">
    <property type="entry name" value="TRACRIPTIONAL REGULATORY PROTEIN-RELATED-RELATED"/>
    <property type="match status" value="1"/>
</dbReference>
<dbReference type="Proteomes" id="UP000252415">
    <property type="component" value="Unassembled WGS sequence"/>
</dbReference>
<dbReference type="Pfam" id="PF01381">
    <property type="entry name" value="HTH_3"/>
    <property type="match status" value="1"/>
</dbReference>
<dbReference type="AlphaFoldDB" id="A0A368VJH5"/>
<feature type="domain" description="HTH cro/C1-type" evidence="2">
    <location>
        <begin position="12"/>
        <end position="47"/>
    </location>
</feature>
<dbReference type="InterPro" id="IPR010982">
    <property type="entry name" value="Lambda_DNA-bd_dom_sf"/>
</dbReference>
<proteinExistence type="predicted"/>
<protein>
    <submittedName>
        <fullName evidence="3">Helix-turn-helix protein</fullName>
    </submittedName>
</protein>
<reference evidence="3 4" key="1">
    <citation type="submission" date="2018-07" db="EMBL/GenBank/DDBJ databases">
        <title>Genomic Encyclopedia of Type Strains, Phase III (KMG-III): the genomes of soil and plant-associated and newly described type strains.</title>
        <authorList>
            <person name="Whitman W."/>
        </authorList>
    </citation>
    <scope>NUCLEOTIDE SEQUENCE [LARGE SCALE GENOMIC DNA]</scope>
    <source>
        <strain evidence="3 4">CECT 7506</strain>
    </source>
</reference>
<accession>A0A368VJH5</accession>